<evidence type="ECO:0000313" key="2">
    <source>
        <dbReference type="EMBL" id="KAK4008003.1"/>
    </source>
</evidence>
<gene>
    <name evidence="2" type="ORF">OUZ56_013162</name>
</gene>
<name>A0ABQ9Z528_9CRUS</name>
<evidence type="ECO:0000313" key="3">
    <source>
        <dbReference type="Proteomes" id="UP001234178"/>
    </source>
</evidence>
<evidence type="ECO:0000256" key="1">
    <source>
        <dbReference type="SAM" id="SignalP"/>
    </source>
</evidence>
<dbReference type="EMBL" id="JAOYFB010000002">
    <property type="protein sequence ID" value="KAK4008003.1"/>
    <property type="molecule type" value="Genomic_DNA"/>
</dbReference>
<dbReference type="Proteomes" id="UP001234178">
    <property type="component" value="Unassembled WGS sequence"/>
</dbReference>
<reference evidence="2 3" key="1">
    <citation type="journal article" date="2023" name="Nucleic Acids Res.">
        <title>The hologenome of Daphnia magna reveals possible DNA methylation and microbiome-mediated evolution of the host genome.</title>
        <authorList>
            <person name="Chaturvedi A."/>
            <person name="Li X."/>
            <person name="Dhandapani V."/>
            <person name="Marshall H."/>
            <person name="Kissane S."/>
            <person name="Cuenca-Cambronero M."/>
            <person name="Asole G."/>
            <person name="Calvet F."/>
            <person name="Ruiz-Romero M."/>
            <person name="Marangio P."/>
            <person name="Guigo R."/>
            <person name="Rago D."/>
            <person name="Mirbahai L."/>
            <person name="Eastwood N."/>
            <person name="Colbourne J.K."/>
            <person name="Zhou J."/>
            <person name="Mallon E."/>
            <person name="Orsini L."/>
        </authorList>
    </citation>
    <scope>NUCLEOTIDE SEQUENCE [LARGE SCALE GENOMIC DNA]</scope>
    <source>
        <strain evidence="2">LRV0_1</strain>
    </source>
</reference>
<accession>A0ABQ9Z528</accession>
<proteinExistence type="predicted"/>
<comment type="caution">
    <text evidence="2">The sequence shown here is derived from an EMBL/GenBank/DDBJ whole genome shotgun (WGS) entry which is preliminary data.</text>
</comment>
<dbReference type="PROSITE" id="PS51257">
    <property type="entry name" value="PROKAR_LIPOPROTEIN"/>
    <property type="match status" value="1"/>
</dbReference>
<sequence>MKFLAVLVSLVAIFACVMAQGYNDNGNRGSSPYGAPSAPAPAYSGGAAPSPYGPPAPVPNQYPAPAPGYY</sequence>
<protein>
    <submittedName>
        <fullName evidence="2">Uncharacterized protein</fullName>
    </submittedName>
</protein>
<keyword evidence="3" id="KW-1185">Reference proteome</keyword>
<keyword evidence="1" id="KW-0732">Signal</keyword>
<organism evidence="2 3">
    <name type="scientific">Daphnia magna</name>
    <dbReference type="NCBI Taxonomy" id="35525"/>
    <lineage>
        <taxon>Eukaryota</taxon>
        <taxon>Metazoa</taxon>
        <taxon>Ecdysozoa</taxon>
        <taxon>Arthropoda</taxon>
        <taxon>Crustacea</taxon>
        <taxon>Branchiopoda</taxon>
        <taxon>Diplostraca</taxon>
        <taxon>Cladocera</taxon>
        <taxon>Anomopoda</taxon>
        <taxon>Daphniidae</taxon>
        <taxon>Daphnia</taxon>
    </lineage>
</organism>
<feature type="chain" id="PRO_5046774077" evidence="1">
    <location>
        <begin position="20"/>
        <end position="70"/>
    </location>
</feature>
<feature type="signal peptide" evidence="1">
    <location>
        <begin position="1"/>
        <end position="19"/>
    </location>
</feature>